<dbReference type="EMBL" id="QGGO01000038">
    <property type="protein sequence ID" value="PWK17082.1"/>
    <property type="molecule type" value="Genomic_DNA"/>
</dbReference>
<comment type="caution">
    <text evidence="3">The sequence shown here is derived from an EMBL/GenBank/DDBJ whole genome shotgun (WGS) entry which is preliminary data.</text>
</comment>
<gene>
    <name evidence="3" type="ORF">LV89_04533</name>
</gene>
<organism evidence="3 4">
    <name type="scientific">Arcicella aurantiaca</name>
    <dbReference type="NCBI Taxonomy" id="591202"/>
    <lineage>
        <taxon>Bacteria</taxon>
        <taxon>Pseudomonadati</taxon>
        <taxon>Bacteroidota</taxon>
        <taxon>Cytophagia</taxon>
        <taxon>Cytophagales</taxon>
        <taxon>Flectobacillaceae</taxon>
        <taxon>Arcicella</taxon>
    </lineage>
</organism>
<proteinExistence type="predicted"/>
<name>A0A316DHU1_9BACT</name>
<accession>A0A316DHU1</accession>
<sequence>MKKILVVCSLLACFSAKAQLNIPEPRQQTATHAGHDMSKDMGGMKMENTTPKPTLDPEVQASITKSLSNYYALKNALIADDGNTANVQAGELVKTISALPMAKLNTQQHTLFMGLSEKIKFDASHINETKDVKHQREHFNDLSNNVFALVKGLNANQNPVYQQYCPMAKAYWLSDNAAVKNPYYGKRMLTCGKVSETLK</sequence>
<dbReference type="OrthoDB" id="5513217at2"/>
<feature type="chain" id="PRO_5016289908" evidence="1">
    <location>
        <begin position="19"/>
        <end position="199"/>
    </location>
</feature>
<dbReference type="InterPro" id="IPR021782">
    <property type="entry name" value="DUF3347"/>
</dbReference>
<evidence type="ECO:0000259" key="2">
    <source>
        <dbReference type="Pfam" id="PF11827"/>
    </source>
</evidence>
<evidence type="ECO:0000256" key="1">
    <source>
        <dbReference type="SAM" id="SignalP"/>
    </source>
</evidence>
<reference evidence="3 4" key="1">
    <citation type="submission" date="2018-05" db="EMBL/GenBank/DDBJ databases">
        <title>Genomic Encyclopedia of Archaeal and Bacterial Type Strains, Phase II (KMG-II): from individual species to whole genera.</title>
        <authorList>
            <person name="Goeker M."/>
        </authorList>
    </citation>
    <scope>NUCLEOTIDE SEQUENCE [LARGE SCALE GENOMIC DNA]</scope>
    <source>
        <strain evidence="3 4">DSM 22214</strain>
    </source>
</reference>
<dbReference type="Pfam" id="PF11827">
    <property type="entry name" value="DUF3347"/>
    <property type="match status" value="1"/>
</dbReference>
<evidence type="ECO:0000313" key="4">
    <source>
        <dbReference type="Proteomes" id="UP000245489"/>
    </source>
</evidence>
<feature type="signal peptide" evidence="1">
    <location>
        <begin position="1"/>
        <end position="18"/>
    </location>
</feature>
<dbReference type="RefSeq" id="WP_109745183.1">
    <property type="nucleotide sequence ID" value="NZ_QGGO01000038.1"/>
</dbReference>
<dbReference type="AlphaFoldDB" id="A0A316DHU1"/>
<evidence type="ECO:0000313" key="3">
    <source>
        <dbReference type="EMBL" id="PWK17082.1"/>
    </source>
</evidence>
<protein>
    <submittedName>
        <fullName evidence="3">Uncharacterized protein DUF3347</fullName>
    </submittedName>
</protein>
<dbReference type="Proteomes" id="UP000245489">
    <property type="component" value="Unassembled WGS sequence"/>
</dbReference>
<keyword evidence="4" id="KW-1185">Reference proteome</keyword>
<keyword evidence="1" id="KW-0732">Signal</keyword>
<feature type="domain" description="DUF3347" evidence="2">
    <location>
        <begin position="67"/>
        <end position="157"/>
    </location>
</feature>